<proteinExistence type="predicted"/>
<feature type="domain" description="Xylose isomerase-like TIM barrel" evidence="1">
    <location>
        <begin position="2"/>
        <end position="111"/>
    </location>
</feature>
<dbReference type="InterPro" id="IPR050312">
    <property type="entry name" value="IolE/XylAMocC-like"/>
</dbReference>
<dbReference type="PANTHER" id="PTHR12110:SF53">
    <property type="entry name" value="BLR5974 PROTEIN"/>
    <property type="match status" value="1"/>
</dbReference>
<dbReference type="PANTHER" id="PTHR12110">
    <property type="entry name" value="HYDROXYPYRUVATE ISOMERASE"/>
    <property type="match status" value="1"/>
</dbReference>
<reference evidence="2" key="1">
    <citation type="journal article" date="2014" name="Front. Microbiol.">
        <title>High frequency of phylogenetically diverse reductive dehalogenase-homologous genes in deep subseafloor sedimentary metagenomes.</title>
        <authorList>
            <person name="Kawai M."/>
            <person name="Futagami T."/>
            <person name="Toyoda A."/>
            <person name="Takaki Y."/>
            <person name="Nishi S."/>
            <person name="Hori S."/>
            <person name="Arai W."/>
            <person name="Tsubouchi T."/>
            <person name="Morono Y."/>
            <person name="Uchiyama I."/>
            <person name="Ito T."/>
            <person name="Fujiyama A."/>
            <person name="Inagaki F."/>
            <person name="Takami H."/>
        </authorList>
    </citation>
    <scope>NUCLEOTIDE SEQUENCE</scope>
    <source>
        <strain evidence="2">Expedition CK06-06</strain>
    </source>
</reference>
<comment type="caution">
    <text evidence="2">The sequence shown here is derived from an EMBL/GenBank/DDBJ whole genome shotgun (WGS) entry which is preliminary data.</text>
</comment>
<dbReference type="EMBL" id="BARV01040071">
    <property type="protein sequence ID" value="GAI50517.1"/>
    <property type="molecule type" value="Genomic_DNA"/>
</dbReference>
<dbReference type="Pfam" id="PF01261">
    <property type="entry name" value="AP_endonuc_2"/>
    <property type="match status" value="1"/>
</dbReference>
<name>X1P2J4_9ZZZZ</name>
<protein>
    <recommendedName>
        <fullName evidence="1">Xylose isomerase-like TIM barrel domain-containing protein</fullName>
    </recommendedName>
</protein>
<dbReference type="InterPro" id="IPR013022">
    <property type="entry name" value="Xyl_isomerase-like_TIM-brl"/>
</dbReference>
<dbReference type="AlphaFoldDB" id="X1P2J4"/>
<organism evidence="2">
    <name type="scientific">marine sediment metagenome</name>
    <dbReference type="NCBI Taxonomy" id="412755"/>
    <lineage>
        <taxon>unclassified sequences</taxon>
        <taxon>metagenomes</taxon>
        <taxon>ecological metagenomes</taxon>
    </lineage>
</organism>
<evidence type="ECO:0000313" key="2">
    <source>
        <dbReference type="EMBL" id="GAI50517.1"/>
    </source>
</evidence>
<dbReference type="SUPFAM" id="SSF51658">
    <property type="entry name" value="Xylose isomerase-like"/>
    <property type="match status" value="1"/>
</dbReference>
<gene>
    <name evidence="2" type="ORF">S06H3_61190</name>
</gene>
<feature type="non-terminal residue" evidence="2">
    <location>
        <position position="1"/>
    </location>
</feature>
<accession>X1P2J4</accession>
<evidence type="ECO:0000259" key="1">
    <source>
        <dbReference type="Pfam" id="PF01261"/>
    </source>
</evidence>
<sequence>GLENHWGLGRTAEGVLRIVDEINSPWLQVTADTGNFLEDQYRQLELLAPKTFLVQTKTYYGGGKWYTLEIDYEKVAEIFQKVNYRGYISLEFEGNEDPRTAVPQSLELLRNAFS</sequence>
<dbReference type="InterPro" id="IPR036237">
    <property type="entry name" value="Xyl_isomerase-like_sf"/>
</dbReference>
<dbReference type="Gene3D" id="3.20.20.150">
    <property type="entry name" value="Divalent-metal-dependent TIM barrel enzymes"/>
    <property type="match status" value="1"/>
</dbReference>